<dbReference type="Gene3D" id="3.40.50.360">
    <property type="match status" value="1"/>
</dbReference>
<dbReference type="Pfam" id="PF00037">
    <property type="entry name" value="Fer4"/>
    <property type="match status" value="1"/>
</dbReference>
<dbReference type="RefSeq" id="WP_118175340.1">
    <property type="nucleotide sequence ID" value="NZ_JAQEAO010000048.1"/>
</dbReference>
<dbReference type="OrthoDB" id="9813995at2"/>
<dbReference type="SUPFAM" id="SSF52218">
    <property type="entry name" value="Flavoproteins"/>
    <property type="match status" value="1"/>
</dbReference>
<dbReference type="PROSITE" id="PS51379">
    <property type="entry name" value="4FE4S_FER_2"/>
    <property type="match status" value="2"/>
</dbReference>
<keyword evidence="3" id="KW-0411">Iron-sulfur</keyword>
<comment type="caution">
    <text evidence="5">The sequence shown here is derived from an EMBL/GenBank/DDBJ whole genome shotgun (WGS) entry which is preliminary data.</text>
</comment>
<dbReference type="NCBIfam" id="NF038196">
    <property type="entry name" value="ferrodoxin_EFR1"/>
    <property type="match status" value="1"/>
</dbReference>
<feature type="domain" description="4Fe-4S ferredoxin-type" evidence="4">
    <location>
        <begin position="183"/>
        <end position="212"/>
    </location>
</feature>
<dbReference type="AlphaFoldDB" id="A0A414NXX2"/>
<sequence length="256" mass="28853">MILYFSATGTSKYVAEQIAKATGEKIVPLKELVRQGKYSLTVPEGENFGVVMPTYWEGLPAILLDYLQKVEINLEGSNHYCFFVATYGCDYGNILSTAQKEFGKVGIFFDSLYAARFVDNWSPMFYLKDAQRNRLAEENGEAETRAIIEQIMRREKGHSLPDQMPGIMAAAAKANYNRIRKTKNFRLDREKCIGCGLCARQCPLDAIVMQEGKPKWVKGKCTLCLGCFHRCPAAAIDYDGGLRNGQYVNRHVMLDD</sequence>
<dbReference type="PANTHER" id="PTHR43122">
    <property type="entry name" value="FERREDOXIN SUBUNIT OF PYRUVATE:FLAVODOXIN OXIDOREDUCTASE-RELATED"/>
    <property type="match status" value="1"/>
</dbReference>
<dbReference type="GO" id="GO:0046872">
    <property type="term" value="F:metal ion binding"/>
    <property type="evidence" value="ECO:0007669"/>
    <property type="project" value="UniProtKB-KW"/>
</dbReference>
<dbReference type="Proteomes" id="UP000283442">
    <property type="component" value="Unassembled WGS sequence"/>
</dbReference>
<dbReference type="InterPro" id="IPR047964">
    <property type="entry name" value="EFR1-like"/>
</dbReference>
<accession>A0A414NXX2</accession>
<keyword evidence="1" id="KW-0479">Metal-binding</keyword>
<dbReference type="SUPFAM" id="SSF54862">
    <property type="entry name" value="4Fe-4S ferredoxins"/>
    <property type="match status" value="1"/>
</dbReference>
<reference evidence="5 6" key="1">
    <citation type="submission" date="2018-08" db="EMBL/GenBank/DDBJ databases">
        <title>A genome reference for cultivated species of the human gut microbiota.</title>
        <authorList>
            <person name="Zou Y."/>
            <person name="Xue W."/>
            <person name="Luo G."/>
        </authorList>
    </citation>
    <scope>NUCLEOTIDE SEQUENCE [LARGE SCALE GENOMIC DNA]</scope>
    <source>
        <strain evidence="5 6">AM25-21AC</strain>
    </source>
</reference>
<dbReference type="EMBL" id="QRHE01000003">
    <property type="protein sequence ID" value="RHF52296.1"/>
    <property type="molecule type" value="Genomic_DNA"/>
</dbReference>
<evidence type="ECO:0000256" key="1">
    <source>
        <dbReference type="ARBA" id="ARBA00022723"/>
    </source>
</evidence>
<dbReference type="GO" id="GO:0051536">
    <property type="term" value="F:iron-sulfur cluster binding"/>
    <property type="evidence" value="ECO:0007669"/>
    <property type="project" value="UniProtKB-KW"/>
</dbReference>
<evidence type="ECO:0000256" key="2">
    <source>
        <dbReference type="ARBA" id="ARBA00023004"/>
    </source>
</evidence>
<proteinExistence type="predicted"/>
<evidence type="ECO:0000313" key="5">
    <source>
        <dbReference type="EMBL" id="RHF52296.1"/>
    </source>
</evidence>
<dbReference type="InterPro" id="IPR017896">
    <property type="entry name" value="4Fe4S_Fe-S-bd"/>
</dbReference>
<evidence type="ECO:0000313" key="6">
    <source>
        <dbReference type="Proteomes" id="UP000283442"/>
    </source>
</evidence>
<organism evidence="5 6">
    <name type="scientific">Mitsuokella multacida</name>
    <dbReference type="NCBI Taxonomy" id="52226"/>
    <lineage>
        <taxon>Bacteria</taxon>
        <taxon>Bacillati</taxon>
        <taxon>Bacillota</taxon>
        <taxon>Negativicutes</taxon>
        <taxon>Selenomonadales</taxon>
        <taxon>Selenomonadaceae</taxon>
        <taxon>Mitsuokella</taxon>
    </lineage>
</organism>
<name>A0A414NXX2_9FIRM</name>
<dbReference type="InterPro" id="IPR017900">
    <property type="entry name" value="4Fe4S_Fe_S_CS"/>
</dbReference>
<feature type="domain" description="4Fe-4S ferredoxin-type" evidence="4">
    <location>
        <begin position="213"/>
        <end position="241"/>
    </location>
</feature>
<evidence type="ECO:0000259" key="4">
    <source>
        <dbReference type="PROSITE" id="PS51379"/>
    </source>
</evidence>
<dbReference type="PANTHER" id="PTHR43122:SF1">
    <property type="entry name" value="IRON-SULFUR-BINDING PROTEIN"/>
    <property type="match status" value="1"/>
</dbReference>
<dbReference type="InterPro" id="IPR029039">
    <property type="entry name" value="Flavoprotein-like_sf"/>
</dbReference>
<evidence type="ECO:0000256" key="3">
    <source>
        <dbReference type="ARBA" id="ARBA00023014"/>
    </source>
</evidence>
<gene>
    <name evidence="5" type="ORF">DW674_03730</name>
</gene>
<protein>
    <submittedName>
        <fullName evidence="5">4Fe-4S dicluster domain-containing protein</fullName>
    </submittedName>
</protein>
<keyword evidence="2" id="KW-0408">Iron</keyword>
<dbReference type="PROSITE" id="PS00198">
    <property type="entry name" value="4FE4S_FER_1"/>
    <property type="match status" value="2"/>
</dbReference>
<dbReference type="Gene3D" id="3.30.70.20">
    <property type="match status" value="1"/>
</dbReference>